<name>A0A2P5P549_9CHLR</name>
<dbReference type="PANTHER" id="PTHR30544">
    <property type="entry name" value="23S RRNA METHYLTRANSFERASE"/>
    <property type="match status" value="1"/>
</dbReference>
<dbReference type="PIRSF" id="PIRSF006004">
    <property type="entry name" value="CHP00048"/>
    <property type="match status" value="1"/>
</dbReference>
<dbReference type="GO" id="GO:0051539">
    <property type="term" value="F:4 iron, 4 sulfur cluster binding"/>
    <property type="evidence" value="ECO:0007669"/>
    <property type="project" value="UniProtKB-UniRule"/>
</dbReference>
<dbReference type="GO" id="GO:0000049">
    <property type="term" value="F:tRNA binding"/>
    <property type="evidence" value="ECO:0007669"/>
    <property type="project" value="UniProtKB-UniRule"/>
</dbReference>
<evidence type="ECO:0000256" key="11">
    <source>
        <dbReference type="ARBA" id="ARBA00023014"/>
    </source>
</evidence>
<keyword evidence="6 12" id="KW-0808">Transferase</keyword>
<evidence type="ECO:0000256" key="10">
    <source>
        <dbReference type="ARBA" id="ARBA00023004"/>
    </source>
</evidence>
<feature type="binding site" evidence="12">
    <location>
        <position position="316"/>
    </location>
    <ligand>
        <name>S-adenosyl-L-methionine</name>
        <dbReference type="ChEBI" id="CHEBI:59789"/>
    </ligand>
</feature>
<dbReference type="InterPro" id="IPR040072">
    <property type="entry name" value="Methyltransferase_A"/>
</dbReference>
<comment type="miscellaneous">
    <text evidence="12">Reaction proceeds by a ping-pong mechanism involving intermediate methylation of a conserved cysteine residue.</text>
</comment>
<comment type="cofactor">
    <cofactor evidence="12">
        <name>[4Fe-4S] cluster</name>
        <dbReference type="ChEBI" id="CHEBI:49883"/>
    </cofactor>
    <text evidence="12">Binds 1 [4Fe-4S] cluster. The cluster is coordinated with 3 cysteines and an exchangeable S-adenosyl-L-methionine.</text>
</comment>
<dbReference type="Pfam" id="PF04055">
    <property type="entry name" value="Radical_SAM"/>
    <property type="match status" value="1"/>
</dbReference>
<evidence type="ECO:0000313" key="15">
    <source>
        <dbReference type="Proteomes" id="UP000235653"/>
    </source>
</evidence>
<accession>A0A2P5P549</accession>
<dbReference type="SFLD" id="SFLDS00029">
    <property type="entry name" value="Radical_SAM"/>
    <property type="match status" value="1"/>
</dbReference>
<dbReference type="HAMAP" id="MF_01849">
    <property type="entry name" value="RNA_methyltr_RlmN"/>
    <property type="match status" value="1"/>
</dbReference>
<keyword evidence="2 12" id="KW-0004">4Fe-4S</keyword>
<keyword evidence="9 12" id="KW-0479">Metal-binding</keyword>
<feature type="binding site" evidence="12">
    <location>
        <position position="130"/>
    </location>
    <ligand>
        <name>[4Fe-4S] cluster</name>
        <dbReference type="ChEBI" id="CHEBI:49883"/>
        <note>4Fe-4S-S-AdoMet</note>
    </ligand>
</feature>
<evidence type="ECO:0000313" key="14">
    <source>
        <dbReference type="EMBL" id="PPD57429.1"/>
    </source>
</evidence>
<comment type="catalytic activity">
    <reaction evidence="12">
        <text>adenosine(37) in tRNA + 2 reduced [2Fe-2S]-[ferredoxin] + 2 S-adenosyl-L-methionine = 2-methyladenosine(37) in tRNA + 5'-deoxyadenosine + L-methionine + 2 oxidized [2Fe-2S]-[ferredoxin] + S-adenosyl-L-homocysteine</text>
        <dbReference type="Rhea" id="RHEA:43332"/>
        <dbReference type="Rhea" id="RHEA-COMP:10000"/>
        <dbReference type="Rhea" id="RHEA-COMP:10001"/>
        <dbReference type="Rhea" id="RHEA-COMP:10162"/>
        <dbReference type="Rhea" id="RHEA-COMP:10485"/>
        <dbReference type="ChEBI" id="CHEBI:17319"/>
        <dbReference type="ChEBI" id="CHEBI:33737"/>
        <dbReference type="ChEBI" id="CHEBI:33738"/>
        <dbReference type="ChEBI" id="CHEBI:57844"/>
        <dbReference type="ChEBI" id="CHEBI:57856"/>
        <dbReference type="ChEBI" id="CHEBI:59789"/>
        <dbReference type="ChEBI" id="CHEBI:74411"/>
        <dbReference type="ChEBI" id="CHEBI:74497"/>
        <dbReference type="EC" id="2.1.1.192"/>
    </reaction>
</comment>
<evidence type="ECO:0000256" key="4">
    <source>
        <dbReference type="ARBA" id="ARBA00022552"/>
    </source>
</evidence>
<reference evidence="14 15" key="1">
    <citation type="journal article" date="2017" name="ISME J.">
        <title>Grape pomace compost harbors organohalide-respiring Dehalogenimonas species with novel reductive dehalogenase genes.</title>
        <authorList>
            <person name="Yang Y."/>
            <person name="Higgins S.A."/>
            <person name="Yan J."/>
            <person name="Simsir B."/>
            <person name="Chourey K."/>
            <person name="Iyer R."/>
            <person name="Hettich R.L."/>
            <person name="Baldwin B."/>
            <person name="Ogles D.M."/>
            <person name="Loffler F.E."/>
        </authorList>
    </citation>
    <scope>NUCLEOTIDE SEQUENCE [LARGE SCALE GENOMIC DNA]</scope>
    <source>
        <strain evidence="14 15">GP</strain>
    </source>
</reference>
<feature type="binding site" evidence="12">
    <location>
        <position position="126"/>
    </location>
    <ligand>
        <name>[4Fe-4S] cluster</name>
        <dbReference type="ChEBI" id="CHEBI:49883"/>
        <note>4Fe-4S-S-AdoMet</note>
    </ligand>
</feature>
<keyword evidence="8 12" id="KW-0819">tRNA processing</keyword>
<dbReference type="EMBL" id="JQAN02000012">
    <property type="protein sequence ID" value="PPD57429.1"/>
    <property type="molecule type" value="Genomic_DNA"/>
</dbReference>
<dbReference type="GO" id="GO:0030488">
    <property type="term" value="P:tRNA methylation"/>
    <property type="evidence" value="ECO:0007669"/>
    <property type="project" value="UniProtKB-UniRule"/>
</dbReference>
<dbReference type="EC" id="2.1.1.192" evidence="12"/>
<dbReference type="GO" id="GO:0046872">
    <property type="term" value="F:metal ion binding"/>
    <property type="evidence" value="ECO:0007669"/>
    <property type="project" value="UniProtKB-KW"/>
</dbReference>
<proteinExistence type="inferred from homology"/>
<evidence type="ECO:0000256" key="5">
    <source>
        <dbReference type="ARBA" id="ARBA00022603"/>
    </source>
</evidence>
<comment type="catalytic activity">
    <reaction evidence="12">
        <text>adenosine(2503) in 23S rRNA + 2 reduced [2Fe-2S]-[ferredoxin] + 2 S-adenosyl-L-methionine = 2-methyladenosine(2503) in 23S rRNA + 5'-deoxyadenosine + L-methionine + 2 oxidized [2Fe-2S]-[ferredoxin] + S-adenosyl-L-homocysteine</text>
        <dbReference type="Rhea" id="RHEA:42916"/>
        <dbReference type="Rhea" id="RHEA-COMP:10000"/>
        <dbReference type="Rhea" id="RHEA-COMP:10001"/>
        <dbReference type="Rhea" id="RHEA-COMP:10152"/>
        <dbReference type="Rhea" id="RHEA-COMP:10282"/>
        <dbReference type="ChEBI" id="CHEBI:17319"/>
        <dbReference type="ChEBI" id="CHEBI:33737"/>
        <dbReference type="ChEBI" id="CHEBI:33738"/>
        <dbReference type="ChEBI" id="CHEBI:57844"/>
        <dbReference type="ChEBI" id="CHEBI:57856"/>
        <dbReference type="ChEBI" id="CHEBI:59789"/>
        <dbReference type="ChEBI" id="CHEBI:74411"/>
        <dbReference type="ChEBI" id="CHEBI:74497"/>
        <dbReference type="EC" id="2.1.1.192"/>
    </reaction>
</comment>
<dbReference type="AlphaFoldDB" id="A0A2P5P549"/>
<dbReference type="GO" id="GO:0019843">
    <property type="term" value="F:rRNA binding"/>
    <property type="evidence" value="ECO:0007669"/>
    <property type="project" value="UniProtKB-UniRule"/>
</dbReference>
<dbReference type="GO" id="GO:0070475">
    <property type="term" value="P:rRNA base methylation"/>
    <property type="evidence" value="ECO:0007669"/>
    <property type="project" value="UniProtKB-UniRule"/>
</dbReference>
<dbReference type="OrthoDB" id="9793973at2"/>
<evidence type="ECO:0000256" key="3">
    <source>
        <dbReference type="ARBA" id="ARBA00022490"/>
    </source>
</evidence>
<keyword evidence="7 12" id="KW-0949">S-adenosyl-L-methionine</keyword>
<evidence type="ECO:0000259" key="13">
    <source>
        <dbReference type="PROSITE" id="PS51918"/>
    </source>
</evidence>
<dbReference type="InterPro" id="IPR004383">
    <property type="entry name" value="rRNA_lsu_MTrfase_RlmN/Cfr"/>
</dbReference>
<evidence type="ECO:0000256" key="2">
    <source>
        <dbReference type="ARBA" id="ARBA00022485"/>
    </source>
</evidence>
<feature type="domain" description="Radical SAM core" evidence="13">
    <location>
        <begin position="112"/>
        <end position="349"/>
    </location>
</feature>
<dbReference type="GO" id="GO:0002935">
    <property type="term" value="F:tRNA (adenine(37)-C2)-methyltransferase activity"/>
    <property type="evidence" value="ECO:0007669"/>
    <property type="project" value="UniProtKB-UniRule"/>
</dbReference>
<evidence type="ECO:0000256" key="9">
    <source>
        <dbReference type="ARBA" id="ARBA00022723"/>
    </source>
</evidence>
<comment type="function">
    <text evidence="12">Specifically methylates position 2 of adenine 2503 in 23S rRNA and position 2 of adenine 37 in tRNAs.</text>
</comment>
<dbReference type="Proteomes" id="UP000235653">
    <property type="component" value="Unassembled WGS sequence"/>
</dbReference>
<dbReference type="PROSITE" id="PS51918">
    <property type="entry name" value="RADICAL_SAM"/>
    <property type="match status" value="1"/>
</dbReference>
<dbReference type="Pfam" id="PF21016">
    <property type="entry name" value="RlmN_N"/>
    <property type="match status" value="1"/>
</dbReference>
<keyword evidence="11 12" id="KW-0411">Iron-sulfur</keyword>
<dbReference type="GO" id="GO:0070040">
    <property type="term" value="F:rRNA (adenine(2503)-C2-)-methyltransferase activity"/>
    <property type="evidence" value="ECO:0007669"/>
    <property type="project" value="UniProtKB-UniRule"/>
</dbReference>
<dbReference type="NCBIfam" id="TIGR00048">
    <property type="entry name" value="rRNA_mod_RlmN"/>
    <property type="match status" value="1"/>
</dbReference>
<dbReference type="SFLD" id="SFLDF00275">
    <property type="entry name" value="adenosine_C2_methyltransferase"/>
    <property type="match status" value="1"/>
</dbReference>
<keyword evidence="15" id="KW-1185">Reference proteome</keyword>
<dbReference type="InterPro" id="IPR013785">
    <property type="entry name" value="Aldolase_TIM"/>
</dbReference>
<sequence>MCSMSENPEKVNLQDLTFRELTEFVGTLGATANQATELWRCLYRRFQTDFDDMTGLGASLQGRLSESARFTVLELLEEAVSADGLTTKVLFRLEDGKTIEAALMLFNNQGNGRERRTVCVSSQVGCPIGCRFCATGQQGFERNLSPGEIVAQLLYFIRRLENESVRAETTEPHYKATNVVFMGMGEPLANYENVRSAIDIIGSPKGLNMGLRQITLSTAGMVPEIQRLARENVPCQLALSLHAATDELRQQLVPLTRKYPLQELIAACREYSAQTRRHVYIEYALFNGINDSPEDADKLIELLGQGDFPINLIPCNITPGKNGFGPSPVEKAHAFQKRLIAGGIRAMLRVSRGSDIDAGCGQLKSRCQDNR</sequence>
<feature type="active site" description="Proton acceptor" evidence="12">
    <location>
        <position position="100"/>
    </location>
</feature>
<evidence type="ECO:0000256" key="7">
    <source>
        <dbReference type="ARBA" id="ARBA00022691"/>
    </source>
</evidence>
<dbReference type="InterPro" id="IPR048641">
    <property type="entry name" value="RlmN_N"/>
</dbReference>
<comment type="subcellular location">
    <subcellularLocation>
        <location evidence="1 12">Cytoplasm</location>
    </subcellularLocation>
</comment>
<feature type="binding site" evidence="12">
    <location>
        <position position="133"/>
    </location>
    <ligand>
        <name>[4Fe-4S] cluster</name>
        <dbReference type="ChEBI" id="CHEBI:49883"/>
        <note>4Fe-4S-S-AdoMet</note>
    </ligand>
</feature>
<evidence type="ECO:0000256" key="12">
    <source>
        <dbReference type="HAMAP-Rule" id="MF_01849"/>
    </source>
</evidence>
<comment type="similarity">
    <text evidence="12">Belongs to the radical SAM superfamily. RlmN family.</text>
</comment>
<evidence type="ECO:0000256" key="8">
    <source>
        <dbReference type="ARBA" id="ARBA00022694"/>
    </source>
</evidence>
<feature type="active site" description="S-methylcysteine intermediate" evidence="12">
    <location>
        <position position="360"/>
    </location>
</feature>
<dbReference type="GO" id="GO:0005737">
    <property type="term" value="C:cytoplasm"/>
    <property type="evidence" value="ECO:0007669"/>
    <property type="project" value="UniProtKB-SubCell"/>
</dbReference>
<dbReference type="FunFam" id="3.20.20.70:FF:000014">
    <property type="entry name" value="Probable dual-specificity RNA methyltransferase RlmN"/>
    <property type="match status" value="1"/>
</dbReference>
<keyword evidence="3 12" id="KW-0963">Cytoplasm</keyword>
<keyword evidence="10 12" id="KW-0408">Iron</keyword>
<protein>
    <recommendedName>
        <fullName evidence="12">Probable dual-specificity RNA methyltransferase RlmN</fullName>
        <ecNumber evidence="12">2.1.1.192</ecNumber>
    </recommendedName>
    <alternativeName>
        <fullName evidence="12">23S rRNA (adenine(2503)-C(2))-methyltransferase</fullName>
    </alternativeName>
    <alternativeName>
        <fullName evidence="12">23S rRNA m2A2503 methyltransferase</fullName>
    </alternativeName>
    <alternativeName>
        <fullName evidence="12">Ribosomal RNA large subunit methyltransferase N</fullName>
    </alternativeName>
    <alternativeName>
        <fullName evidence="12">tRNA (adenine(37)-C(2))-methyltransferase</fullName>
    </alternativeName>
    <alternativeName>
        <fullName evidence="12">tRNA m2A37 methyltransferase</fullName>
    </alternativeName>
</protein>
<organism evidence="14 15">
    <name type="scientific">Dehalogenimonas etheniformans</name>
    <dbReference type="NCBI Taxonomy" id="1536648"/>
    <lineage>
        <taxon>Bacteria</taxon>
        <taxon>Bacillati</taxon>
        <taxon>Chloroflexota</taxon>
        <taxon>Dehalococcoidia</taxon>
        <taxon>Dehalococcoidales</taxon>
        <taxon>Dehalococcoidaceae</taxon>
        <taxon>Dehalogenimonas</taxon>
    </lineage>
</organism>
<keyword evidence="12" id="KW-1015">Disulfide bond</keyword>
<comment type="caution">
    <text evidence="14">The sequence shown here is derived from an EMBL/GenBank/DDBJ whole genome shotgun (WGS) entry which is preliminary data.</text>
</comment>
<dbReference type="SFLD" id="SFLDG01062">
    <property type="entry name" value="methyltransferase_(Class_A)"/>
    <property type="match status" value="1"/>
</dbReference>
<feature type="binding site" evidence="12">
    <location>
        <begin position="185"/>
        <end position="186"/>
    </location>
    <ligand>
        <name>S-adenosyl-L-methionine</name>
        <dbReference type="ChEBI" id="CHEBI:59789"/>
    </ligand>
</feature>
<dbReference type="InterPro" id="IPR007197">
    <property type="entry name" value="rSAM"/>
</dbReference>
<dbReference type="Gene3D" id="1.10.150.530">
    <property type="match status" value="1"/>
</dbReference>
<feature type="binding site" evidence="12">
    <location>
        <begin position="240"/>
        <end position="242"/>
    </location>
    <ligand>
        <name>S-adenosyl-L-methionine</name>
        <dbReference type="ChEBI" id="CHEBI:59789"/>
    </ligand>
</feature>
<gene>
    <name evidence="12 14" type="primary">rlmN</name>
    <name evidence="14" type="ORF">JP09_008840</name>
</gene>
<dbReference type="SUPFAM" id="SSF102114">
    <property type="entry name" value="Radical SAM enzymes"/>
    <property type="match status" value="1"/>
</dbReference>
<evidence type="ECO:0000256" key="6">
    <source>
        <dbReference type="ARBA" id="ARBA00022679"/>
    </source>
</evidence>
<keyword evidence="5 12" id="KW-0489">Methyltransferase</keyword>
<dbReference type="InterPro" id="IPR058240">
    <property type="entry name" value="rSAM_sf"/>
</dbReference>
<dbReference type="Gene3D" id="3.20.20.70">
    <property type="entry name" value="Aldolase class I"/>
    <property type="match status" value="1"/>
</dbReference>
<feature type="binding site" evidence="12">
    <location>
        <position position="217"/>
    </location>
    <ligand>
        <name>S-adenosyl-L-methionine</name>
        <dbReference type="ChEBI" id="CHEBI:59789"/>
    </ligand>
</feature>
<comment type="caution">
    <text evidence="12">Lacks conserved residue(s) required for the propagation of feature annotation.</text>
</comment>
<evidence type="ECO:0000256" key="1">
    <source>
        <dbReference type="ARBA" id="ARBA00004496"/>
    </source>
</evidence>
<dbReference type="InterPro" id="IPR027492">
    <property type="entry name" value="RNA_MTrfase_RlmN"/>
</dbReference>
<keyword evidence="4 12" id="KW-0698">rRNA processing</keyword>
<dbReference type="CDD" id="cd01335">
    <property type="entry name" value="Radical_SAM"/>
    <property type="match status" value="1"/>
</dbReference>
<dbReference type="PANTHER" id="PTHR30544:SF5">
    <property type="entry name" value="RADICAL SAM CORE DOMAIN-CONTAINING PROTEIN"/>
    <property type="match status" value="1"/>
</dbReference>